<name>A0A8I2Z355_9AGAM</name>
<dbReference type="Proteomes" id="UP000683000">
    <property type="component" value="Unassembled WGS sequence"/>
</dbReference>
<protein>
    <submittedName>
        <fullName evidence="1">Uncharacterized protein</fullName>
    </submittedName>
</protein>
<comment type="caution">
    <text evidence="1">The sequence shown here is derived from an EMBL/GenBank/DDBJ whole genome shotgun (WGS) entry which is preliminary data.</text>
</comment>
<evidence type="ECO:0000313" key="1">
    <source>
        <dbReference type="EMBL" id="KAG6381592.1"/>
    </source>
</evidence>
<dbReference type="OrthoDB" id="2625543at2759"/>
<evidence type="ECO:0000313" key="2">
    <source>
        <dbReference type="Proteomes" id="UP000683000"/>
    </source>
</evidence>
<dbReference type="EMBL" id="JAGFBS010000001">
    <property type="protein sequence ID" value="KAG6381592.1"/>
    <property type="molecule type" value="Genomic_DNA"/>
</dbReference>
<proteinExistence type="predicted"/>
<keyword evidence="2" id="KW-1185">Reference proteome</keyword>
<sequence>MPDDRSSVITSIDRVALKWNRSDWSCAYDSLFTLLFGIWIERPRYWNKILRTHSIYLQQLVKGFQDFRVCRIAFENLRDSVHELLYTNNPNSFPLGHSFASVNDLLRTMFIEQIPAGWITCSICHTNLVINHGYSIHFDILPGTGRSTAEWIKSIFDYENSPICPICNTAYDKTIHLPKVPHIISFDISSLSSQFVISSNIKILKNNRNTILKLRVTMTYGFMMDNATQV</sequence>
<accession>A0A8I2Z355</accession>
<gene>
    <name evidence="1" type="ORF">JVT61DRAFT_189</name>
</gene>
<reference evidence="1" key="1">
    <citation type="submission" date="2021-03" db="EMBL/GenBank/DDBJ databases">
        <title>Evolutionary innovations through gain and loss of genes in the ectomycorrhizal Boletales.</title>
        <authorList>
            <person name="Wu G."/>
            <person name="Miyauchi S."/>
            <person name="Morin E."/>
            <person name="Yang Z.-L."/>
            <person name="Xu J."/>
            <person name="Martin F.M."/>
        </authorList>
    </citation>
    <scope>NUCLEOTIDE SEQUENCE</scope>
    <source>
        <strain evidence="1">BR01</strain>
    </source>
</reference>
<organism evidence="1 2">
    <name type="scientific">Boletus reticuloceps</name>
    <dbReference type="NCBI Taxonomy" id="495285"/>
    <lineage>
        <taxon>Eukaryota</taxon>
        <taxon>Fungi</taxon>
        <taxon>Dikarya</taxon>
        <taxon>Basidiomycota</taxon>
        <taxon>Agaricomycotina</taxon>
        <taxon>Agaricomycetes</taxon>
        <taxon>Agaricomycetidae</taxon>
        <taxon>Boletales</taxon>
        <taxon>Boletineae</taxon>
        <taxon>Boletaceae</taxon>
        <taxon>Boletoideae</taxon>
        <taxon>Boletus</taxon>
    </lineage>
</organism>
<dbReference type="AlphaFoldDB" id="A0A8I2Z355"/>